<name>A0A6N7Z9R0_9PSEU</name>
<reference evidence="1 2" key="1">
    <citation type="submission" date="2019-11" db="EMBL/GenBank/DDBJ databases">
        <title>Draft genome of Amycolatopsis RM579.</title>
        <authorList>
            <person name="Duangmal K."/>
            <person name="Mingma R."/>
        </authorList>
    </citation>
    <scope>NUCLEOTIDE SEQUENCE [LARGE SCALE GENOMIC DNA]</scope>
    <source>
        <strain evidence="1 2">RM579</strain>
    </source>
</reference>
<accession>A0A6N7Z9R0</accession>
<dbReference type="InterPro" id="IPR045596">
    <property type="entry name" value="DUF6459"/>
</dbReference>
<dbReference type="Proteomes" id="UP000440096">
    <property type="component" value="Unassembled WGS sequence"/>
</dbReference>
<evidence type="ECO:0000313" key="1">
    <source>
        <dbReference type="EMBL" id="MTD58478.1"/>
    </source>
</evidence>
<organism evidence="1 2">
    <name type="scientific">Amycolatopsis pithecellobii</name>
    <dbReference type="NCBI Taxonomy" id="664692"/>
    <lineage>
        <taxon>Bacteria</taxon>
        <taxon>Bacillati</taxon>
        <taxon>Actinomycetota</taxon>
        <taxon>Actinomycetes</taxon>
        <taxon>Pseudonocardiales</taxon>
        <taxon>Pseudonocardiaceae</taxon>
        <taxon>Amycolatopsis</taxon>
    </lineage>
</organism>
<dbReference type="AlphaFoldDB" id="A0A6N7Z9R0"/>
<dbReference type="RefSeq" id="WP_154760565.1">
    <property type="nucleotide sequence ID" value="NZ_WMBA01000069.1"/>
</dbReference>
<sequence length="146" mass="15969">MRLLKPLYDYEPLHDLHDFLPGSLDLVPTRLPHPRLSPSGRPPLPLAHVRSVLKALLEVRTGQQPASAVRGWAGAQLVTQLGMQAPLDARLTLKSLRGCVVPPSSYEVSATASTPARAYAVTARFDLTDGTWRCTVFDVIIPPGRR</sequence>
<dbReference type="EMBL" id="WMBA01000069">
    <property type="protein sequence ID" value="MTD58478.1"/>
    <property type="molecule type" value="Genomic_DNA"/>
</dbReference>
<comment type="caution">
    <text evidence="1">The sequence shown here is derived from an EMBL/GenBank/DDBJ whole genome shotgun (WGS) entry which is preliminary data.</text>
</comment>
<gene>
    <name evidence="1" type="ORF">GKO32_31530</name>
</gene>
<keyword evidence="2" id="KW-1185">Reference proteome</keyword>
<evidence type="ECO:0000313" key="2">
    <source>
        <dbReference type="Proteomes" id="UP000440096"/>
    </source>
</evidence>
<proteinExistence type="predicted"/>
<protein>
    <submittedName>
        <fullName evidence="1">Uncharacterized protein</fullName>
    </submittedName>
</protein>
<dbReference type="Pfam" id="PF20060">
    <property type="entry name" value="DUF6459"/>
    <property type="match status" value="1"/>
</dbReference>
<dbReference type="OrthoDB" id="3692215at2"/>